<dbReference type="InterPro" id="IPR018764">
    <property type="entry name" value="RskA_C"/>
</dbReference>
<keyword evidence="5" id="KW-1185">Reference proteome</keyword>
<reference evidence="4 5" key="1">
    <citation type="submission" date="2019-10" db="EMBL/GenBank/DDBJ databases">
        <title>Corynebacterium sp novel species isolated from the respiratory tract of Marmot.</title>
        <authorList>
            <person name="Zhang G."/>
        </authorList>
    </citation>
    <scope>NUCLEOTIDE SEQUENCE [LARGE SCALE GENOMIC DNA]</scope>
    <source>
        <strain evidence="4 5">336</strain>
    </source>
</reference>
<dbReference type="PANTHER" id="PTHR37461:SF1">
    <property type="entry name" value="ANTI-SIGMA-K FACTOR RSKA"/>
    <property type="match status" value="1"/>
</dbReference>
<dbReference type="Pfam" id="PF10099">
    <property type="entry name" value="RskA_C"/>
    <property type="match status" value="1"/>
</dbReference>
<keyword evidence="2" id="KW-1133">Transmembrane helix</keyword>
<gene>
    <name evidence="4" type="ORF">F8377_05220</name>
</gene>
<proteinExistence type="predicted"/>
<dbReference type="InterPro" id="IPR051474">
    <property type="entry name" value="Anti-sigma-K/W_factor"/>
</dbReference>
<keyword evidence="2" id="KW-0472">Membrane</keyword>
<evidence type="ECO:0000259" key="3">
    <source>
        <dbReference type="Pfam" id="PF10099"/>
    </source>
</evidence>
<evidence type="ECO:0000313" key="5">
    <source>
        <dbReference type="Proteomes" id="UP000436181"/>
    </source>
</evidence>
<dbReference type="RefSeq" id="WP_151844173.1">
    <property type="nucleotide sequence ID" value="NZ_WBZJ01000001.1"/>
</dbReference>
<evidence type="ECO:0000256" key="1">
    <source>
        <dbReference type="SAM" id="MobiDB-lite"/>
    </source>
</evidence>
<feature type="region of interest" description="Disordered" evidence="1">
    <location>
        <begin position="45"/>
        <end position="81"/>
    </location>
</feature>
<feature type="transmembrane region" description="Helical" evidence="2">
    <location>
        <begin position="97"/>
        <end position="116"/>
    </location>
</feature>
<feature type="compositionally biased region" description="Basic and acidic residues" evidence="1">
    <location>
        <begin position="48"/>
        <end position="66"/>
    </location>
</feature>
<name>A0ABQ6VGH3_9CORY</name>
<keyword evidence="2" id="KW-0812">Transmembrane</keyword>
<evidence type="ECO:0000313" key="4">
    <source>
        <dbReference type="EMBL" id="KAB3523512.1"/>
    </source>
</evidence>
<dbReference type="EMBL" id="WBZJ01000001">
    <property type="protein sequence ID" value="KAB3523512.1"/>
    <property type="molecule type" value="Genomic_DNA"/>
</dbReference>
<feature type="domain" description="Anti-sigma K factor RskA C-terminal" evidence="3">
    <location>
        <begin position="99"/>
        <end position="245"/>
    </location>
</feature>
<evidence type="ECO:0000256" key="2">
    <source>
        <dbReference type="SAM" id="Phobius"/>
    </source>
</evidence>
<comment type="caution">
    <text evidence="4">The sequence shown here is derived from an EMBL/GenBank/DDBJ whole genome shotgun (WGS) entry which is preliminary data.</text>
</comment>
<protein>
    <submittedName>
        <fullName evidence="4">Anti-sigma factor</fullName>
    </submittedName>
</protein>
<accession>A0ABQ6VGH3</accession>
<dbReference type="PANTHER" id="PTHR37461">
    <property type="entry name" value="ANTI-SIGMA-K FACTOR RSKA"/>
    <property type="match status" value="1"/>
</dbReference>
<sequence>MNASRNDSDYPSPRSLRNWDPELEELIGYSVTPVEPSAELKASLFDALPDRQDPEAHAAGEEDSAAHDLTAQDSESAGDDRTVVDLDSRRAFRGARWAVGAAAASVLLIVGGTTIWSPQDTATNTTQHEAAGEVIQGDAAHDVMDSIMAAHDVRSTSINADGANLDVVVSHSMGKGGAMVNGFSAVDKGMGAQVWSIDEHGRARSAGVIAQEPHSDVWMPLPADTMSVMVTEEPISGSHEPSGEILAEQKL</sequence>
<organism evidence="4 5">
    <name type="scientific">Corynebacterium zhongnanshanii</name>
    <dbReference type="NCBI Taxonomy" id="2768834"/>
    <lineage>
        <taxon>Bacteria</taxon>
        <taxon>Bacillati</taxon>
        <taxon>Actinomycetota</taxon>
        <taxon>Actinomycetes</taxon>
        <taxon>Mycobacteriales</taxon>
        <taxon>Corynebacteriaceae</taxon>
        <taxon>Corynebacterium</taxon>
    </lineage>
</organism>
<dbReference type="Proteomes" id="UP000436181">
    <property type="component" value="Unassembled WGS sequence"/>
</dbReference>